<dbReference type="EMBL" id="FRBH01000003">
    <property type="protein sequence ID" value="SHK73685.1"/>
    <property type="molecule type" value="Genomic_DNA"/>
</dbReference>
<reference evidence="5" key="5">
    <citation type="submission" date="2024-05" db="EMBL/GenBank/DDBJ databases">
        <authorList>
            <person name="Sun Q."/>
            <person name="Zhou Y."/>
        </authorList>
    </citation>
    <scope>NUCLEOTIDE SEQUENCE</scope>
    <source>
        <strain evidence="5">CGMCC 1.12707</strain>
    </source>
</reference>
<dbReference type="PROSITE" id="PS51898">
    <property type="entry name" value="TYR_RECOMBINASE"/>
    <property type="match status" value="1"/>
</dbReference>
<dbReference type="STRING" id="1434701.SAMN05443634_10396"/>
<evidence type="ECO:0000313" key="8">
    <source>
        <dbReference type="Proteomes" id="UP000650994"/>
    </source>
</evidence>
<keyword evidence="2" id="KW-0238">DNA-binding</keyword>
<dbReference type="GO" id="GO:0003677">
    <property type="term" value="F:DNA binding"/>
    <property type="evidence" value="ECO:0007669"/>
    <property type="project" value="UniProtKB-KW"/>
</dbReference>
<keyword evidence="8" id="KW-1185">Reference proteome</keyword>
<dbReference type="InterPro" id="IPR011010">
    <property type="entry name" value="DNA_brk_join_enz"/>
</dbReference>
<dbReference type="PANTHER" id="PTHR30349:SF64">
    <property type="entry name" value="PROPHAGE INTEGRASE INTD-RELATED"/>
    <property type="match status" value="1"/>
</dbReference>
<evidence type="ECO:0000313" key="7">
    <source>
        <dbReference type="Proteomes" id="UP000184120"/>
    </source>
</evidence>
<dbReference type="InterPro" id="IPR025269">
    <property type="entry name" value="SAM-like_dom"/>
</dbReference>
<dbReference type="Pfam" id="PF17293">
    <property type="entry name" value="Arm-DNA-bind_5"/>
    <property type="match status" value="1"/>
</dbReference>
<dbReference type="GO" id="GO:0006310">
    <property type="term" value="P:DNA recombination"/>
    <property type="evidence" value="ECO:0007669"/>
    <property type="project" value="UniProtKB-KW"/>
</dbReference>
<reference evidence="6" key="3">
    <citation type="submission" date="2016-11" db="EMBL/GenBank/DDBJ databases">
        <authorList>
            <person name="Jaros S."/>
            <person name="Januszkiewicz K."/>
            <person name="Wedrychowicz H."/>
        </authorList>
    </citation>
    <scope>NUCLEOTIDE SEQUENCE [LARGE SCALE GENOMIC DNA]</scope>
    <source>
        <strain evidence="6">DSM 27989</strain>
    </source>
</reference>
<protein>
    <submittedName>
        <fullName evidence="6">Site-specific recombinase XerD</fullName>
    </submittedName>
    <submittedName>
        <fullName evidence="5">Transposase</fullName>
    </submittedName>
</protein>
<evidence type="ECO:0000256" key="2">
    <source>
        <dbReference type="ARBA" id="ARBA00023125"/>
    </source>
</evidence>
<dbReference type="Pfam" id="PF13102">
    <property type="entry name" value="Phage_int_SAM_5"/>
    <property type="match status" value="1"/>
</dbReference>
<evidence type="ECO:0000256" key="3">
    <source>
        <dbReference type="ARBA" id="ARBA00023172"/>
    </source>
</evidence>
<dbReference type="Pfam" id="PF00589">
    <property type="entry name" value="Phage_integrase"/>
    <property type="match status" value="1"/>
</dbReference>
<reference evidence="8" key="4">
    <citation type="journal article" date="2019" name="Int. J. Syst. Evol. Microbiol.">
        <title>The Global Catalogue of Microorganisms (GCM) 10K type strain sequencing project: providing services to taxonomists for standard genome sequencing and annotation.</title>
        <authorList>
            <consortium name="The Broad Institute Genomics Platform"/>
            <consortium name="The Broad Institute Genome Sequencing Center for Infectious Disease"/>
            <person name="Wu L."/>
            <person name="Ma J."/>
        </authorList>
    </citation>
    <scope>NUCLEOTIDE SEQUENCE [LARGE SCALE GENOMIC DNA]</scope>
    <source>
        <strain evidence="8">CGMCC 1.12707</strain>
    </source>
</reference>
<keyword evidence="3" id="KW-0233">DNA recombination</keyword>
<evidence type="ECO:0000259" key="4">
    <source>
        <dbReference type="PROSITE" id="PS51898"/>
    </source>
</evidence>
<proteinExistence type="inferred from homology"/>
<dbReference type="InterPro" id="IPR050090">
    <property type="entry name" value="Tyrosine_recombinase_XerCD"/>
</dbReference>
<reference evidence="7" key="2">
    <citation type="submission" date="2016-11" db="EMBL/GenBank/DDBJ databases">
        <authorList>
            <person name="Varghese N."/>
            <person name="Submissions S."/>
        </authorList>
    </citation>
    <scope>NUCLEOTIDE SEQUENCE [LARGE SCALE GENOMIC DNA]</scope>
    <source>
        <strain evidence="7">DSM 27989</strain>
    </source>
</reference>
<dbReference type="GO" id="GO:0015074">
    <property type="term" value="P:DNA integration"/>
    <property type="evidence" value="ECO:0007669"/>
    <property type="project" value="InterPro"/>
</dbReference>
<organism evidence="6 7">
    <name type="scientific">Chishuiella changwenlii</name>
    <dbReference type="NCBI Taxonomy" id="1434701"/>
    <lineage>
        <taxon>Bacteria</taxon>
        <taxon>Pseudomonadati</taxon>
        <taxon>Bacteroidota</taxon>
        <taxon>Flavobacteriia</taxon>
        <taxon>Flavobacteriales</taxon>
        <taxon>Weeksellaceae</taxon>
        <taxon>Chishuiella</taxon>
    </lineage>
</organism>
<gene>
    <name evidence="5" type="ORF">GCM10010984_30840</name>
    <name evidence="6" type="ORF">SAMN05443634_10396</name>
</gene>
<accession>A0A1M6UX44</accession>
<dbReference type="InterPro" id="IPR013762">
    <property type="entry name" value="Integrase-like_cat_sf"/>
</dbReference>
<dbReference type="PANTHER" id="PTHR30349">
    <property type="entry name" value="PHAGE INTEGRASE-RELATED"/>
    <property type="match status" value="1"/>
</dbReference>
<dbReference type="AlphaFoldDB" id="A0A1M6UX44"/>
<sequence length="420" mass="49809">MLSECYTDKNLCMKSSIKIVCKKNALADGKFPIYLRITIDRKSKFYKIPYSCDLREWNEAKGRFNSKNSNYLQSNRVLSRFEDDASKILDELLEYKNTFTLIEFDNLYRQNSIDNNNFVEFLELRTKQLYESKQISYSDSHNDTLISLRKFKSNIDKYSFDDIDYNFLLNYETFLRKTGCKDGGIGVYMRNIRATFNIAIKSKIAKQELYPFKDYKISALKSQKIKKALTKEQLQNLIDFDIKNIPSATNARYLYLFSFYARGMNFTDLAELRWDDIEHSKFSYKRNKTGINIRVKIPENEITNEILNFYKEYRPYPTNYIFPILKKNILEYDEEELAGRKHNVRSYYNKQLKLIFVKLNIDTNINFYTARHTFATISLKNGVHVSKIKQALGHQSIKTTESYLEDFKDHEIDEAFENLI</sequence>
<dbReference type="Gene3D" id="1.10.150.130">
    <property type="match status" value="1"/>
</dbReference>
<reference evidence="5" key="1">
    <citation type="journal article" date="2014" name="Int. J. Syst. Evol. Microbiol.">
        <title>Complete genome of a new Firmicutes species belonging to the dominant human colonic microbiota ('Ruminococcus bicirculans') reveals two chromosomes and a selective capacity to utilize plant glucans.</title>
        <authorList>
            <consortium name="NISC Comparative Sequencing Program"/>
            <person name="Wegmann U."/>
            <person name="Louis P."/>
            <person name="Goesmann A."/>
            <person name="Henrissat B."/>
            <person name="Duncan S.H."/>
            <person name="Flint H.J."/>
        </authorList>
    </citation>
    <scope>NUCLEOTIDE SEQUENCE</scope>
    <source>
        <strain evidence="5">CGMCC 1.12707</strain>
    </source>
</reference>
<dbReference type="Proteomes" id="UP000184120">
    <property type="component" value="Unassembled WGS sequence"/>
</dbReference>
<evidence type="ECO:0000256" key="1">
    <source>
        <dbReference type="ARBA" id="ARBA00008857"/>
    </source>
</evidence>
<dbReference type="Gene3D" id="1.10.443.10">
    <property type="entry name" value="Intergrase catalytic core"/>
    <property type="match status" value="1"/>
</dbReference>
<dbReference type="EMBL" id="BMFL01000039">
    <property type="protein sequence ID" value="GGF11656.1"/>
    <property type="molecule type" value="Genomic_DNA"/>
</dbReference>
<feature type="domain" description="Tyr recombinase" evidence="4">
    <location>
        <begin position="224"/>
        <end position="416"/>
    </location>
</feature>
<dbReference type="InterPro" id="IPR002104">
    <property type="entry name" value="Integrase_catalytic"/>
</dbReference>
<dbReference type="InterPro" id="IPR010998">
    <property type="entry name" value="Integrase_recombinase_N"/>
</dbReference>
<evidence type="ECO:0000313" key="6">
    <source>
        <dbReference type="EMBL" id="SHK73685.1"/>
    </source>
</evidence>
<name>A0A1M6UX44_9FLAO</name>
<comment type="similarity">
    <text evidence="1">Belongs to the 'phage' integrase family.</text>
</comment>
<dbReference type="Proteomes" id="UP000650994">
    <property type="component" value="Unassembled WGS sequence"/>
</dbReference>
<dbReference type="InterPro" id="IPR035386">
    <property type="entry name" value="Arm-DNA-bind_5"/>
</dbReference>
<dbReference type="SUPFAM" id="SSF56349">
    <property type="entry name" value="DNA breaking-rejoining enzymes"/>
    <property type="match status" value="1"/>
</dbReference>
<evidence type="ECO:0000313" key="5">
    <source>
        <dbReference type="EMBL" id="GGF11656.1"/>
    </source>
</evidence>